<dbReference type="Pfam" id="PF03734">
    <property type="entry name" value="YkuD"/>
    <property type="match status" value="1"/>
</dbReference>
<dbReference type="GO" id="GO:0005576">
    <property type="term" value="C:extracellular region"/>
    <property type="evidence" value="ECO:0007669"/>
    <property type="project" value="TreeGrafter"/>
</dbReference>
<dbReference type="CDD" id="cd16913">
    <property type="entry name" value="YkuD_like"/>
    <property type="match status" value="1"/>
</dbReference>
<keyword evidence="2" id="KW-0808">Transferase</keyword>
<dbReference type="AlphaFoldDB" id="A0A0R2NSA5"/>
<feature type="active site" description="Proton donor/acceptor" evidence="6">
    <location>
        <position position="153"/>
    </location>
</feature>
<evidence type="ECO:0000256" key="7">
    <source>
        <dbReference type="SAM" id="Phobius"/>
    </source>
</evidence>
<dbReference type="PANTHER" id="PTHR30582:SF2">
    <property type="entry name" value="L,D-TRANSPEPTIDASE YCIB-RELATED"/>
    <property type="match status" value="1"/>
</dbReference>
<dbReference type="GO" id="GO:0071972">
    <property type="term" value="F:peptidoglycan L,D-transpeptidase activity"/>
    <property type="evidence" value="ECO:0007669"/>
    <property type="project" value="TreeGrafter"/>
</dbReference>
<keyword evidence="5 6" id="KW-0961">Cell wall biogenesis/degradation</keyword>
<evidence type="ECO:0000256" key="1">
    <source>
        <dbReference type="ARBA" id="ARBA00004752"/>
    </source>
</evidence>
<dbReference type="EMBL" id="AYGX02000038">
    <property type="protein sequence ID" value="KRO28550.1"/>
    <property type="molecule type" value="Genomic_DNA"/>
</dbReference>
<comment type="pathway">
    <text evidence="1 6">Cell wall biogenesis; peptidoglycan biosynthesis.</text>
</comment>
<proteinExistence type="predicted"/>
<dbReference type="GO" id="GO:0016740">
    <property type="term" value="F:transferase activity"/>
    <property type="evidence" value="ECO:0007669"/>
    <property type="project" value="UniProtKB-KW"/>
</dbReference>
<dbReference type="InterPro" id="IPR050979">
    <property type="entry name" value="LD-transpeptidase"/>
</dbReference>
<keyword evidence="7" id="KW-1133">Transmembrane helix</keyword>
<dbReference type="SUPFAM" id="SSF141523">
    <property type="entry name" value="L,D-transpeptidase catalytic domain-like"/>
    <property type="match status" value="1"/>
</dbReference>
<feature type="domain" description="L,D-TPase catalytic" evidence="8">
    <location>
        <begin position="80"/>
        <end position="204"/>
    </location>
</feature>
<dbReference type="GO" id="GO:0008360">
    <property type="term" value="P:regulation of cell shape"/>
    <property type="evidence" value="ECO:0007669"/>
    <property type="project" value="UniProtKB-UniRule"/>
</dbReference>
<evidence type="ECO:0000313" key="10">
    <source>
        <dbReference type="Proteomes" id="UP000050920"/>
    </source>
</evidence>
<reference evidence="9 10" key="1">
    <citation type="journal article" date="2015" name="Genome Announc.">
        <title>Expanding the biotechnology potential of lactobacilli through comparative genomics of 213 strains and associated genera.</title>
        <authorList>
            <person name="Sun Z."/>
            <person name="Harris H.M."/>
            <person name="McCann A."/>
            <person name="Guo C."/>
            <person name="Argimon S."/>
            <person name="Zhang W."/>
            <person name="Yang X."/>
            <person name="Jeffery I.B."/>
            <person name="Cooney J.C."/>
            <person name="Kagawa T.F."/>
            <person name="Liu W."/>
            <person name="Song Y."/>
            <person name="Salvetti E."/>
            <person name="Wrobel A."/>
            <person name="Rasinkangas P."/>
            <person name="Parkhill J."/>
            <person name="Rea M.C."/>
            <person name="O'Sullivan O."/>
            <person name="Ritari J."/>
            <person name="Douillard F.P."/>
            <person name="Paul Ross R."/>
            <person name="Yang R."/>
            <person name="Briner A.E."/>
            <person name="Felis G.E."/>
            <person name="de Vos W.M."/>
            <person name="Barrangou R."/>
            <person name="Klaenhammer T.R."/>
            <person name="Caufield P.W."/>
            <person name="Cui Y."/>
            <person name="Zhang H."/>
            <person name="O'Toole P.W."/>
        </authorList>
    </citation>
    <scope>NUCLEOTIDE SEQUENCE [LARGE SCALE GENOMIC DNA]</scope>
    <source>
        <strain evidence="9 10">DSM 21115</strain>
    </source>
</reference>
<evidence type="ECO:0000256" key="3">
    <source>
        <dbReference type="ARBA" id="ARBA00022960"/>
    </source>
</evidence>
<keyword evidence="7" id="KW-0472">Membrane</keyword>
<dbReference type="InterPro" id="IPR038063">
    <property type="entry name" value="Transpep_catalytic_dom"/>
</dbReference>
<keyword evidence="10" id="KW-1185">Reference proteome</keyword>
<keyword evidence="3 6" id="KW-0133">Cell shape</keyword>
<comment type="caution">
    <text evidence="9">The sequence shown here is derived from an EMBL/GenBank/DDBJ whole genome shotgun (WGS) entry which is preliminary data.</text>
</comment>
<dbReference type="UniPathway" id="UPA00219"/>
<dbReference type="Proteomes" id="UP000050920">
    <property type="component" value="Unassembled WGS sequence"/>
</dbReference>
<accession>A0A0R2NSA5</accession>
<evidence type="ECO:0000313" key="9">
    <source>
        <dbReference type="EMBL" id="KRO28550.1"/>
    </source>
</evidence>
<keyword evidence="4 6" id="KW-0573">Peptidoglycan synthesis</keyword>
<dbReference type="GO" id="GO:0018104">
    <property type="term" value="P:peptidoglycan-protein cross-linking"/>
    <property type="evidence" value="ECO:0007669"/>
    <property type="project" value="TreeGrafter"/>
</dbReference>
<evidence type="ECO:0000256" key="6">
    <source>
        <dbReference type="PROSITE-ProRule" id="PRU01373"/>
    </source>
</evidence>
<dbReference type="PANTHER" id="PTHR30582">
    <property type="entry name" value="L,D-TRANSPEPTIDASE"/>
    <property type="match status" value="1"/>
</dbReference>
<organism evidence="9 10">
    <name type="scientific">Lactiplantibacillus fabifermentans DSM 21115</name>
    <dbReference type="NCBI Taxonomy" id="1413187"/>
    <lineage>
        <taxon>Bacteria</taxon>
        <taxon>Bacillati</taxon>
        <taxon>Bacillota</taxon>
        <taxon>Bacilli</taxon>
        <taxon>Lactobacillales</taxon>
        <taxon>Lactobacillaceae</taxon>
        <taxon>Lactiplantibacillus</taxon>
    </lineage>
</organism>
<feature type="transmembrane region" description="Helical" evidence="7">
    <location>
        <begin position="6"/>
        <end position="26"/>
    </location>
</feature>
<evidence type="ECO:0000256" key="4">
    <source>
        <dbReference type="ARBA" id="ARBA00022984"/>
    </source>
</evidence>
<sequence>MNSRIIMGTTTVLATSVIVVGFTKYWQSKHAEKRINHVTLAKSAKPKKIATVKTKVQSIDWRAPSMPNRSYPDVNKHPNLSIEVSTKAQRVYLRENDQTLYTMRASTGRAGDATPTGQFEIQPERGLHFYNQQSGEGANYWVSFKDHGIYLFHSVPVDAQGHYVVNEANELGKQANSHGCVRLSIADAKWLYENIRQHTPVTVS</sequence>
<evidence type="ECO:0000259" key="8">
    <source>
        <dbReference type="PROSITE" id="PS52029"/>
    </source>
</evidence>
<dbReference type="RefSeq" id="WP_024626036.1">
    <property type="nucleotide sequence ID" value="NZ_AYGX02000038.1"/>
</dbReference>
<keyword evidence="7" id="KW-0812">Transmembrane</keyword>
<evidence type="ECO:0000256" key="5">
    <source>
        <dbReference type="ARBA" id="ARBA00023316"/>
    </source>
</evidence>
<feature type="active site" description="Nucleophile" evidence="6">
    <location>
        <position position="180"/>
    </location>
</feature>
<dbReference type="GO" id="GO:0071555">
    <property type="term" value="P:cell wall organization"/>
    <property type="evidence" value="ECO:0007669"/>
    <property type="project" value="UniProtKB-UniRule"/>
</dbReference>
<dbReference type="PROSITE" id="PS52029">
    <property type="entry name" value="LD_TPASE"/>
    <property type="match status" value="1"/>
</dbReference>
<dbReference type="InterPro" id="IPR005490">
    <property type="entry name" value="LD_TPept_cat_dom"/>
</dbReference>
<gene>
    <name evidence="9" type="ORF">DY78_GL002273</name>
</gene>
<name>A0A0R2NSA5_9LACO</name>
<protein>
    <submittedName>
        <fullName evidence="9">Cell surface protein, erfk family</fullName>
    </submittedName>
</protein>
<dbReference type="Gene3D" id="2.40.440.10">
    <property type="entry name" value="L,D-transpeptidase catalytic domain-like"/>
    <property type="match status" value="1"/>
</dbReference>
<evidence type="ECO:0000256" key="2">
    <source>
        <dbReference type="ARBA" id="ARBA00022679"/>
    </source>
</evidence>